<dbReference type="InterPro" id="IPR023352">
    <property type="entry name" value="MAPEG-like_dom_sf"/>
</dbReference>
<evidence type="ECO:0008006" key="8">
    <source>
        <dbReference type="Google" id="ProtNLM"/>
    </source>
</evidence>
<dbReference type="Gene3D" id="1.20.120.550">
    <property type="entry name" value="Membrane associated eicosanoid/glutathione metabolism-like domain"/>
    <property type="match status" value="1"/>
</dbReference>
<evidence type="ECO:0000256" key="2">
    <source>
        <dbReference type="ARBA" id="ARBA00022692"/>
    </source>
</evidence>
<accession>A0A918JLD4</accession>
<reference evidence="6" key="2">
    <citation type="submission" date="2020-09" db="EMBL/GenBank/DDBJ databases">
        <authorList>
            <person name="Sun Q."/>
            <person name="Kim S."/>
        </authorList>
    </citation>
    <scope>NUCLEOTIDE SEQUENCE</scope>
    <source>
        <strain evidence="6">KCTC 22164</strain>
    </source>
</reference>
<dbReference type="Pfam" id="PF01124">
    <property type="entry name" value="MAPEG"/>
    <property type="match status" value="1"/>
</dbReference>
<feature type="transmembrane region" description="Helical" evidence="5">
    <location>
        <begin position="58"/>
        <end position="77"/>
    </location>
</feature>
<dbReference type="GO" id="GO:0016020">
    <property type="term" value="C:membrane"/>
    <property type="evidence" value="ECO:0007669"/>
    <property type="project" value="UniProtKB-SubCell"/>
</dbReference>
<evidence type="ECO:0000313" key="6">
    <source>
        <dbReference type="EMBL" id="GGW83324.1"/>
    </source>
</evidence>
<dbReference type="Proteomes" id="UP000631300">
    <property type="component" value="Unassembled WGS sequence"/>
</dbReference>
<evidence type="ECO:0000313" key="7">
    <source>
        <dbReference type="Proteomes" id="UP000631300"/>
    </source>
</evidence>
<feature type="transmembrane region" description="Helical" evidence="5">
    <location>
        <begin position="106"/>
        <end position="129"/>
    </location>
</feature>
<evidence type="ECO:0000256" key="5">
    <source>
        <dbReference type="SAM" id="Phobius"/>
    </source>
</evidence>
<dbReference type="SUPFAM" id="SSF161084">
    <property type="entry name" value="MAPEG domain-like"/>
    <property type="match status" value="1"/>
</dbReference>
<dbReference type="RefSeq" id="WP_189405159.1">
    <property type="nucleotide sequence ID" value="NZ_BMXP01000003.1"/>
</dbReference>
<keyword evidence="4 5" id="KW-0472">Membrane</keyword>
<proteinExistence type="predicted"/>
<reference evidence="6" key="1">
    <citation type="journal article" date="2014" name="Int. J. Syst. Evol. Microbiol.">
        <title>Complete genome sequence of Corynebacterium casei LMG S-19264T (=DSM 44701T), isolated from a smear-ripened cheese.</title>
        <authorList>
            <consortium name="US DOE Joint Genome Institute (JGI-PGF)"/>
            <person name="Walter F."/>
            <person name="Albersmeier A."/>
            <person name="Kalinowski J."/>
            <person name="Ruckert C."/>
        </authorList>
    </citation>
    <scope>NUCLEOTIDE SEQUENCE</scope>
    <source>
        <strain evidence="6">KCTC 22164</strain>
    </source>
</reference>
<dbReference type="InterPro" id="IPR001129">
    <property type="entry name" value="Membr-assoc_MAPEG"/>
</dbReference>
<comment type="caution">
    <text evidence="6">The sequence shown here is derived from an EMBL/GenBank/DDBJ whole genome shotgun (WGS) entry which is preliminary data.</text>
</comment>
<name>A0A918JLD4_9ALTE</name>
<keyword evidence="3 5" id="KW-1133">Transmembrane helix</keyword>
<evidence type="ECO:0000256" key="1">
    <source>
        <dbReference type="ARBA" id="ARBA00004370"/>
    </source>
</evidence>
<protein>
    <recommendedName>
        <fullName evidence="8">MAPEG family protein</fullName>
    </recommendedName>
</protein>
<dbReference type="AlphaFoldDB" id="A0A918JLD4"/>
<comment type="subcellular location">
    <subcellularLocation>
        <location evidence="1">Membrane</location>
    </subcellularLocation>
</comment>
<feature type="transmembrane region" description="Helical" evidence="5">
    <location>
        <begin position="6"/>
        <end position="29"/>
    </location>
</feature>
<evidence type="ECO:0000256" key="4">
    <source>
        <dbReference type="ARBA" id="ARBA00023136"/>
    </source>
</evidence>
<dbReference type="EMBL" id="BMXP01000003">
    <property type="protein sequence ID" value="GGW83324.1"/>
    <property type="molecule type" value="Genomic_DNA"/>
</dbReference>
<evidence type="ECO:0000256" key="3">
    <source>
        <dbReference type="ARBA" id="ARBA00022989"/>
    </source>
</evidence>
<organism evidence="6 7">
    <name type="scientific">Alteromonas halophila</name>
    <dbReference type="NCBI Taxonomy" id="516698"/>
    <lineage>
        <taxon>Bacteria</taxon>
        <taxon>Pseudomonadati</taxon>
        <taxon>Pseudomonadota</taxon>
        <taxon>Gammaproteobacteria</taxon>
        <taxon>Alteromonadales</taxon>
        <taxon>Alteromonadaceae</taxon>
        <taxon>Alteromonas/Salinimonas group</taxon>
        <taxon>Alteromonas</taxon>
    </lineage>
</organism>
<gene>
    <name evidence="6" type="ORF">GCM10007391_15940</name>
</gene>
<sequence length="135" mass="14478">MSATSLALVMYIVWTVLLIFMLVGCRAMLVIAENRSVKFNADGSDVGQRGLRITRAHANCVESSVIIVGTLLLAIALQQQAVTDPLAYTLIACRVVQSLVHISSGAVWAIAIRGVAFLAQLVICLYWLAMMAGVS</sequence>
<keyword evidence="7" id="KW-1185">Reference proteome</keyword>
<keyword evidence="2 5" id="KW-0812">Transmembrane</keyword>